<evidence type="ECO:0000313" key="11">
    <source>
        <dbReference type="EMBL" id="TET28346.1"/>
    </source>
</evidence>
<proteinExistence type="inferred from homology"/>
<dbReference type="EC" id="1.3.-.-" evidence="9"/>
<feature type="binding site" evidence="9">
    <location>
        <begin position="195"/>
        <end position="196"/>
    </location>
    <ligand>
        <name>substrate</name>
    </ligand>
</feature>
<dbReference type="HAMAP" id="MF_00224">
    <property type="entry name" value="DHO_dh_type1"/>
    <property type="match status" value="1"/>
</dbReference>
<reference evidence="11 12" key="1">
    <citation type="submission" date="2019-03" db="EMBL/GenBank/DDBJ databases">
        <title>Metabolic potential of uncultured bacteria and archaea associated with petroleum seepage in deep-sea sediments.</title>
        <authorList>
            <person name="Dong X."/>
            <person name="Hubert C."/>
        </authorList>
    </citation>
    <scope>NUCLEOTIDE SEQUENCE [LARGE SCALE GENOMIC DNA]</scope>
    <source>
        <strain evidence="11">E44_bin3</strain>
    </source>
</reference>
<keyword evidence="5 9" id="KW-0285">Flavoprotein</keyword>
<dbReference type="PANTHER" id="PTHR48109">
    <property type="entry name" value="DIHYDROOROTATE DEHYDROGENASE (QUINONE), MITOCHONDRIAL-RELATED"/>
    <property type="match status" value="1"/>
</dbReference>
<dbReference type="InterPro" id="IPR013785">
    <property type="entry name" value="Aldolase_TIM"/>
</dbReference>
<dbReference type="NCBIfam" id="NF005574">
    <property type="entry name" value="PRK07259.1"/>
    <property type="match status" value="1"/>
</dbReference>
<feature type="binding site" evidence="9">
    <location>
        <position position="220"/>
    </location>
    <ligand>
        <name>FMN</name>
        <dbReference type="ChEBI" id="CHEBI:58210"/>
    </ligand>
</feature>
<comment type="cofactor">
    <cofactor evidence="9">
        <name>FMN</name>
        <dbReference type="ChEBI" id="CHEBI:58210"/>
    </cofactor>
    <text evidence="9">Binds 1 FMN per subunit.</text>
</comment>
<dbReference type="PROSITE" id="PS00912">
    <property type="entry name" value="DHODEHASE_2"/>
    <property type="match status" value="1"/>
</dbReference>
<dbReference type="InterPro" id="IPR005720">
    <property type="entry name" value="Dihydroorotate_DH_cat"/>
</dbReference>
<dbReference type="Proteomes" id="UP000316517">
    <property type="component" value="Unassembled WGS sequence"/>
</dbReference>
<comment type="pathway">
    <text evidence="2 9">Pyrimidine metabolism; UMP biosynthesis via de novo pathway.</text>
</comment>
<dbReference type="InterPro" id="IPR012135">
    <property type="entry name" value="Dihydroorotate_DH_1_2"/>
</dbReference>
<feature type="binding site" evidence="9">
    <location>
        <position position="194"/>
    </location>
    <ligand>
        <name>FMN</name>
        <dbReference type="ChEBI" id="CHEBI:58210"/>
    </ligand>
</feature>
<dbReference type="SUPFAM" id="SSF51395">
    <property type="entry name" value="FMN-linked oxidoreductases"/>
    <property type="match status" value="1"/>
</dbReference>
<dbReference type="CDD" id="cd04740">
    <property type="entry name" value="DHOD_1B_like"/>
    <property type="match status" value="1"/>
</dbReference>
<dbReference type="Pfam" id="PF01180">
    <property type="entry name" value="DHO_dh"/>
    <property type="match status" value="1"/>
</dbReference>
<feature type="binding site" evidence="9">
    <location>
        <begin position="268"/>
        <end position="269"/>
    </location>
    <ligand>
        <name>FMN</name>
        <dbReference type="ChEBI" id="CHEBI:58210"/>
    </ligand>
</feature>
<evidence type="ECO:0000256" key="4">
    <source>
        <dbReference type="ARBA" id="ARBA00022490"/>
    </source>
</evidence>
<dbReference type="NCBIfam" id="TIGR01037">
    <property type="entry name" value="pyrD_sub1_fam"/>
    <property type="match status" value="1"/>
</dbReference>
<comment type="subcellular location">
    <subcellularLocation>
        <location evidence="1 9">Cytoplasm</location>
    </subcellularLocation>
</comment>
<dbReference type="PROSITE" id="PS00911">
    <property type="entry name" value="DHODEHASE_1"/>
    <property type="match status" value="1"/>
</dbReference>
<evidence type="ECO:0000256" key="7">
    <source>
        <dbReference type="ARBA" id="ARBA00022975"/>
    </source>
</evidence>
<sequence length="306" mass="32912">MENLPDLRVSLGRIHLRNPVLVASGTFGYGEEYKDFVDPGELGGIITKAVTLKPRKGNPPPRLAETPAGLLNSIGLENPGVEVFLKEKLPHLKRLKTRIIVNIAGEKKTEYLYLAEKLGKGGGIDALEVNISCPNVEKRGLIFGTRADLAFSLVKGLKQATDLPLIVKLTPNVTDITEIAQAAEEAGAEALSLINTILGMAIDVNTRRPKLGAITGGLSGPAIRPVAVRMVRQTFQKVNLPLIGMGGIMSAEDALEFILAGATAVAVGTANFVDPAVSLKIVEGLRQYLRKMRINYFHHLIGDLRT</sequence>
<evidence type="ECO:0000256" key="9">
    <source>
        <dbReference type="HAMAP-Rule" id="MF_00224"/>
    </source>
</evidence>
<dbReference type="GO" id="GO:0044205">
    <property type="term" value="P:'de novo' UMP biosynthetic process"/>
    <property type="evidence" value="ECO:0007669"/>
    <property type="project" value="UniProtKB-UniRule"/>
</dbReference>
<evidence type="ECO:0000256" key="2">
    <source>
        <dbReference type="ARBA" id="ARBA00004725"/>
    </source>
</evidence>
<dbReference type="AlphaFoldDB" id="A0A523TDD1"/>
<dbReference type="InterPro" id="IPR001295">
    <property type="entry name" value="Dihydroorotate_DH_CS"/>
</dbReference>
<feature type="binding site" evidence="9">
    <location>
        <position position="24"/>
    </location>
    <ligand>
        <name>FMN</name>
        <dbReference type="ChEBI" id="CHEBI:58210"/>
    </ligand>
</feature>
<feature type="binding site" evidence="9">
    <location>
        <begin position="48"/>
        <end position="49"/>
    </location>
    <ligand>
        <name>FMN</name>
        <dbReference type="ChEBI" id="CHEBI:58210"/>
    </ligand>
</feature>
<evidence type="ECO:0000256" key="6">
    <source>
        <dbReference type="ARBA" id="ARBA00022643"/>
    </source>
</evidence>
<dbReference type="Gene3D" id="3.20.20.70">
    <property type="entry name" value="Aldolase class I"/>
    <property type="match status" value="1"/>
</dbReference>
<dbReference type="GO" id="GO:0005737">
    <property type="term" value="C:cytoplasm"/>
    <property type="evidence" value="ECO:0007669"/>
    <property type="project" value="UniProtKB-SubCell"/>
</dbReference>
<feature type="binding site" evidence="9">
    <location>
        <position position="130"/>
    </location>
    <ligand>
        <name>FMN</name>
        <dbReference type="ChEBI" id="CHEBI:58210"/>
    </ligand>
</feature>
<feature type="binding site" evidence="9">
    <location>
        <position position="168"/>
    </location>
    <ligand>
        <name>FMN</name>
        <dbReference type="ChEBI" id="CHEBI:58210"/>
    </ligand>
</feature>
<feature type="binding site" evidence="9">
    <location>
        <position position="48"/>
    </location>
    <ligand>
        <name>substrate</name>
    </ligand>
</feature>
<keyword evidence="6 9" id="KW-0288">FMN</keyword>
<dbReference type="GO" id="GO:0006207">
    <property type="term" value="P:'de novo' pyrimidine nucleobase biosynthetic process"/>
    <property type="evidence" value="ECO:0007669"/>
    <property type="project" value="InterPro"/>
</dbReference>
<dbReference type="InterPro" id="IPR050074">
    <property type="entry name" value="DHO_dehydrogenase"/>
</dbReference>
<dbReference type="PIRSF" id="PIRSF000164">
    <property type="entry name" value="DHO_oxidase"/>
    <property type="match status" value="1"/>
</dbReference>
<comment type="similarity">
    <text evidence="3 9">Belongs to the dihydroorotate dehydrogenase family. Type 1 subfamily.</text>
</comment>
<feature type="binding site" evidence="9">
    <location>
        <position position="130"/>
    </location>
    <ligand>
        <name>substrate</name>
    </ligand>
</feature>
<dbReference type="InterPro" id="IPR024920">
    <property type="entry name" value="Dihydroorotate_DH_1"/>
</dbReference>
<comment type="catalytic activity">
    <reaction evidence="9">
        <text>(S)-dihydroorotate + A = orotate + AH2</text>
        <dbReference type="Rhea" id="RHEA:18073"/>
        <dbReference type="ChEBI" id="CHEBI:13193"/>
        <dbReference type="ChEBI" id="CHEBI:17499"/>
        <dbReference type="ChEBI" id="CHEBI:30839"/>
        <dbReference type="ChEBI" id="CHEBI:30864"/>
    </reaction>
</comment>
<keyword evidence="8 9" id="KW-0560">Oxidoreductase</keyword>
<dbReference type="EMBL" id="SOJT01000139">
    <property type="protein sequence ID" value="TET28346.1"/>
    <property type="molecule type" value="Genomic_DNA"/>
</dbReference>
<protein>
    <recommendedName>
        <fullName evidence="9">Dihydroorotate dehydrogenase</fullName>
        <shortName evidence="9">DHOD</shortName>
        <shortName evidence="9">DHODase</shortName>
        <shortName evidence="9">DHOdehase</shortName>
        <ecNumber evidence="9">1.3.-.-</ecNumber>
    </recommendedName>
</protein>
<evidence type="ECO:0000256" key="8">
    <source>
        <dbReference type="ARBA" id="ARBA00023002"/>
    </source>
</evidence>
<dbReference type="PANTHER" id="PTHR48109:SF1">
    <property type="entry name" value="DIHYDROOROTATE DEHYDROGENASE (FUMARATE)"/>
    <property type="match status" value="1"/>
</dbReference>
<feature type="binding site" evidence="9">
    <location>
        <begin position="72"/>
        <end position="76"/>
    </location>
    <ligand>
        <name>substrate</name>
    </ligand>
</feature>
<evidence type="ECO:0000256" key="5">
    <source>
        <dbReference type="ARBA" id="ARBA00022630"/>
    </source>
</evidence>
<dbReference type="UniPathway" id="UPA00070"/>
<dbReference type="InterPro" id="IPR033888">
    <property type="entry name" value="DHOD_1B"/>
</dbReference>
<evidence type="ECO:0000256" key="3">
    <source>
        <dbReference type="ARBA" id="ARBA00008008"/>
    </source>
</evidence>
<dbReference type="GO" id="GO:0004152">
    <property type="term" value="F:dihydroorotate dehydrogenase activity"/>
    <property type="evidence" value="ECO:0007669"/>
    <property type="project" value="UniProtKB-UniRule"/>
</dbReference>
<organism evidence="11 12">
    <name type="scientific">Aerophobetes bacterium</name>
    <dbReference type="NCBI Taxonomy" id="2030807"/>
    <lineage>
        <taxon>Bacteria</taxon>
        <taxon>Candidatus Aerophobota</taxon>
    </lineage>
</organism>
<feature type="binding site" evidence="9">
    <location>
        <begin position="246"/>
        <end position="247"/>
    </location>
    <ligand>
        <name>FMN</name>
        <dbReference type="ChEBI" id="CHEBI:58210"/>
    </ligand>
</feature>
<gene>
    <name evidence="9" type="primary">pyrD</name>
    <name evidence="11" type="ORF">E3J68_03190</name>
</gene>
<feature type="active site" description="Nucleophile" evidence="9">
    <location>
        <position position="133"/>
    </location>
</feature>
<dbReference type="InterPro" id="IPR049622">
    <property type="entry name" value="Dihydroorotate_DH_I"/>
</dbReference>
<dbReference type="FunFam" id="3.20.20.70:FF:000027">
    <property type="entry name" value="Dihydropyrimidine dehydrogenase [NADP(+)]"/>
    <property type="match status" value="1"/>
</dbReference>
<name>A0A523TDD1_UNCAE</name>
<feature type="domain" description="Dihydroorotate dehydrogenase catalytic" evidence="10">
    <location>
        <begin position="7"/>
        <end position="289"/>
    </location>
</feature>
<comment type="caution">
    <text evidence="11">The sequence shown here is derived from an EMBL/GenBank/DDBJ whole genome shotgun (WGS) entry which is preliminary data.</text>
</comment>
<comment type="function">
    <text evidence="9">Catalyzes the conversion of dihydroorotate to orotate.</text>
</comment>
<feature type="binding site" evidence="9">
    <location>
        <position position="102"/>
    </location>
    <ligand>
        <name>FMN</name>
        <dbReference type="ChEBI" id="CHEBI:58210"/>
    </ligand>
</feature>
<evidence type="ECO:0000259" key="10">
    <source>
        <dbReference type="Pfam" id="PF01180"/>
    </source>
</evidence>
<keyword evidence="4 9" id="KW-0963">Cytoplasm</keyword>
<accession>A0A523TDD1</accession>
<keyword evidence="7 9" id="KW-0665">Pyrimidine biosynthesis</keyword>
<evidence type="ECO:0000313" key="12">
    <source>
        <dbReference type="Proteomes" id="UP000316517"/>
    </source>
</evidence>
<evidence type="ECO:0000256" key="1">
    <source>
        <dbReference type="ARBA" id="ARBA00004496"/>
    </source>
</evidence>